<accession>A0AA50DKY5</accession>
<dbReference type="Gene3D" id="3.40.50.300">
    <property type="entry name" value="P-loop containing nucleotide triphosphate hydrolases"/>
    <property type="match status" value="1"/>
</dbReference>
<feature type="domain" description="ATPase AAA-type core" evidence="1">
    <location>
        <begin position="368"/>
        <end position="435"/>
    </location>
</feature>
<dbReference type="GO" id="GO:0016887">
    <property type="term" value="F:ATP hydrolysis activity"/>
    <property type="evidence" value="ECO:0007669"/>
    <property type="project" value="InterPro"/>
</dbReference>
<dbReference type="PANTHER" id="PTHR43581">
    <property type="entry name" value="ATP/GTP PHOSPHATASE"/>
    <property type="match status" value="1"/>
</dbReference>
<name>A0AA50DKY5_9GAMM</name>
<dbReference type="GO" id="GO:0005524">
    <property type="term" value="F:ATP binding"/>
    <property type="evidence" value="ECO:0007669"/>
    <property type="project" value="InterPro"/>
</dbReference>
<sequence length="530" mass="60545">MKFKKVKNIPDKSEKNTVYLVKDAWNDWFYWETLFTMFYSNDTGELYKIGNTKIASKGMKELSALSEDEKGQPFYTPDLPEAFPSLDENFFSLGQSENFYETLNQISINIRIEILKGIRDCAYDLKIYENYKSHPAMKESLLRDVSERNIKESLHAIAYEEDHNKPFNFSYLFPNRDANEKEIRLEFSVNNKDMPQSNIQAVIGRNGVGKTTLFSGFIKGVIKLNTDNENPVGSLQVKEGIEWGDNSTYFNSLNLCSYSPFDRFGPVGSNILPSGVKYQYIGLMVLDLRGNDKEQKLRPKSSDELHAEFCSSMQECLVGVRRKRWEECLNILENDPLFSEAGVSKLAQFEDKDYPKDWREIVKTFLNKLSSGHLVTLLSITKLVEVTEDRSLTLIDEPEAHLHPPLISAYIRAVSHLMSERNGVAIVATHSPVVLQEVRSDCVWILNRTGKYVSADRPQIETFGENVGTLTREVFSHEVVNTGFYKMIADASKTFSTFDEVNNYFSNKLGAEARALARSLINKKKRDSDD</sequence>
<dbReference type="SUPFAM" id="SSF52540">
    <property type="entry name" value="P-loop containing nucleoside triphosphate hydrolases"/>
    <property type="match status" value="1"/>
</dbReference>
<evidence type="ECO:0000313" key="3">
    <source>
        <dbReference type="Proteomes" id="UP001228139"/>
    </source>
</evidence>
<dbReference type="Pfam" id="PF13304">
    <property type="entry name" value="AAA_21"/>
    <property type="match status" value="1"/>
</dbReference>
<dbReference type="AlphaFoldDB" id="A0AA50DKY5"/>
<gene>
    <name evidence="2" type="ORF">Q3V30_05355</name>
</gene>
<dbReference type="KEGG" id="epi:Q3V30_05355"/>
<dbReference type="InterPro" id="IPR003959">
    <property type="entry name" value="ATPase_AAA_core"/>
</dbReference>
<dbReference type="Proteomes" id="UP001228139">
    <property type="component" value="Chromosome"/>
</dbReference>
<dbReference type="InterPro" id="IPR027417">
    <property type="entry name" value="P-loop_NTPase"/>
</dbReference>
<proteinExistence type="predicted"/>
<organism evidence="2 3">
    <name type="scientific">Erwinia pyri</name>
    <dbReference type="NCBI Taxonomy" id="3062598"/>
    <lineage>
        <taxon>Bacteria</taxon>
        <taxon>Pseudomonadati</taxon>
        <taxon>Pseudomonadota</taxon>
        <taxon>Gammaproteobacteria</taxon>
        <taxon>Enterobacterales</taxon>
        <taxon>Erwiniaceae</taxon>
        <taxon>Erwinia</taxon>
    </lineage>
</organism>
<dbReference type="InterPro" id="IPR051396">
    <property type="entry name" value="Bact_Antivir_Def_Nuclease"/>
</dbReference>
<evidence type="ECO:0000313" key="2">
    <source>
        <dbReference type="EMBL" id="WLS79919.1"/>
    </source>
</evidence>
<protein>
    <submittedName>
        <fullName evidence="2">AAA family ATPase</fullName>
    </submittedName>
</protein>
<dbReference type="PANTHER" id="PTHR43581:SF2">
    <property type="entry name" value="EXCINUCLEASE ATPASE SUBUNIT"/>
    <property type="match status" value="1"/>
</dbReference>
<dbReference type="EMBL" id="CP132353">
    <property type="protein sequence ID" value="WLS79919.1"/>
    <property type="molecule type" value="Genomic_DNA"/>
</dbReference>
<keyword evidence="3" id="KW-1185">Reference proteome</keyword>
<dbReference type="RefSeq" id="WP_306211203.1">
    <property type="nucleotide sequence ID" value="NZ_CP132353.1"/>
</dbReference>
<reference evidence="2 3" key="1">
    <citation type="submission" date="2023-07" db="EMBL/GenBank/DDBJ databases">
        <title>Pathogenic bacteria of pear tree diseases.</title>
        <authorList>
            <person name="Zhang Z."/>
            <person name="He L."/>
            <person name="Huang R."/>
        </authorList>
    </citation>
    <scope>NUCLEOTIDE SEQUENCE [LARGE SCALE GENOMIC DNA]</scope>
    <source>
        <strain evidence="2 3">DE2</strain>
    </source>
</reference>
<evidence type="ECO:0000259" key="1">
    <source>
        <dbReference type="Pfam" id="PF13304"/>
    </source>
</evidence>